<dbReference type="Proteomes" id="UP001152622">
    <property type="component" value="Chromosome 20"/>
</dbReference>
<organism evidence="2 3">
    <name type="scientific">Synaphobranchus kaupii</name>
    <name type="common">Kaup's arrowtooth eel</name>
    <dbReference type="NCBI Taxonomy" id="118154"/>
    <lineage>
        <taxon>Eukaryota</taxon>
        <taxon>Metazoa</taxon>
        <taxon>Chordata</taxon>
        <taxon>Craniata</taxon>
        <taxon>Vertebrata</taxon>
        <taxon>Euteleostomi</taxon>
        <taxon>Actinopterygii</taxon>
        <taxon>Neopterygii</taxon>
        <taxon>Teleostei</taxon>
        <taxon>Anguilliformes</taxon>
        <taxon>Synaphobranchidae</taxon>
        <taxon>Synaphobranchus</taxon>
    </lineage>
</organism>
<feature type="region of interest" description="Disordered" evidence="1">
    <location>
        <begin position="111"/>
        <end position="148"/>
    </location>
</feature>
<keyword evidence="3" id="KW-1185">Reference proteome</keyword>
<reference evidence="2" key="1">
    <citation type="journal article" date="2023" name="Science">
        <title>Genome structures resolve the early diversification of teleost fishes.</title>
        <authorList>
            <person name="Parey E."/>
            <person name="Louis A."/>
            <person name="Montfort J."/>
            <person name="Bouchez O."/>
            <person name="Roques C."/>
            <person name="Iampietro C."/>
            <person name="Lluch J."/>
            <person name="Castinel A."/>
            <person name="Donnadieu C."/>
            <person name="Desvignes T."/>
            <person name="Floi Bucao C."/>
            <person name="Jouanno E."/>
            <person name="Wen M."/>
            <person name="Mejri S."/>
            <person name="Dirks R."/>
            <person name="Jansen H."/>
            <person name="Henkel C."/>
            <person name="Chen W.J."/>
            <person name="Zahm M."/>
            <person name="Cabau C."/>
            <person name="Klopp C."/>
            <person name="Thompson A.W."/>
            <person name="Robinson-Rechavi M."/>
            <person name="Braasch I."/>
            <person name="Lecointre G."/>
            <person name="Bobe J."/>
            <person name="Postlethwait J.H."/>
            <person name="Berthelot C."/>
            <person name="Roest Crollius H."/>
            <person name="Guiguen Y."/>
        </authorList>
    </citation>
    <scope>NUCLEOTIDE SEQUENCE</scope>
    <source>
        <strain evidence="2">WJC10195</strain>
    </source>
</reference>
<feature type="compositionally biased region" description="Low complexity" evidence="1">
    <location>
        <begin position="188"/>
        <end position="199"/>
    </location>
</feature>
<name>A0A9Q1EBF2_SYNKA</name>
<feature type="region of interest" description="Disordered" evidence="1">
    <location>
        <begin position="27"/>
        <end position="91"/>
    </location>
</feature>
<protein>
    <submittedName>
        <fullName evidence="2">Uncharacterized protein</fullName>
    </submittedName>
</protein>
<gene>
    <name evidence="2" type="ORF">SKAU_G00390190</name>
</gene>
<dbReference type="AlphaFoldDB" id="A0A9Q1EBF2"/>
<accession>A0A9Q1EBF2</accession>
<evidence type="ECO:0000313" key="3">
    <source>
        <dbReference type="Proteomes" id="UP001152622"/>
    </source>
</evidence>
<proteinExistence type="predicted"/>
<comment type="caution">
    <text evidence="2">The sequence shown here is derived from an EMBL/GenBank/DDBJ whole genome shotgun (WGS) entry which is preliminary data.</text>
</comment>
<evidence type="ECO:0000256" key="1">
    <source>
        <dbReference type="SAM" id="MobiDB-lite"/>
    </source>
</evidence>
<sequence>MCIMSVVFGKHGPGLCLSPRRPEVFDRRGANGSPWKGETATKPSSRGAVPPPPCLPKRGAPLTQPGVTRGEGGGLETASPQDCENGAPEWSGIRRGGLRMRLGSEAALWRRPAGVEARSARDEGTSTAPRPTRRGASRSECWGREGPVQDGVVMAERARLQSGSSKRSSALGEIRLFMLELPVHERAASPASGASSPARVSRRHGRVLFFPQSS</sequence>
<evidence type="ECO:0000313" key="2">
    <source>
        <dbReference type="EMBL" id="KAJ8335677.1"/>
    </source>
</evidence>
<dbReference type="EMBL" id="JAINUF010000020">
    <property type="protein sequence ID" value="KAJ8335677.1"/>
    <property type="molecule type" value="Genomic_DNA"/>
</dbReference>
<feature type="region of interest" description="Disordered" evidence="1">
    <location>
        <begin position="186"/>
        <end position="214"/>
    </location>
</feature>